<dbReference type="InterPro" id="IPR036779">
    <property type="entry name" value="LysM_dom_sf"/>
</dbReference>
<evidence type="ECO:0000313" key="7">
    <source>
        <dbReference type="Proteomes" id="UP001586593"/>
    </source>
</evidence>
<evidence type="ECO:0000256" key="2">
    <source>
        <dbReference type="ARBA" id="ARBA00023026"/>
    </source>
</evidence>
<keyword evidence="2" id="KW-0843">Virulence</keyword>
<name>A0ABR3XDI8_9PEZI</name>
<protein>
    <recommendedName>
        <fullName evidence="5">LysM domain-containing protein</fullName>
    </recommendedName>
</protein>
<feature type="domain" description="LysM" evidence="5">
    <location>
        <begin position="129"/>
        <end position="174"/>
    </location>
</feature>
<sequence length="476" mass="52234">MDLPGAAPAKYNGYVPTSHVTRIPLPGSRDPPNDPRCGRSHKNRSWSVSLHGEFDQSRVRLFFQHLPSSIWVGGVPSPVPRYPLLDCMSHPTIMTRLLSCKKLLTALVGVGLFPHLAYGADASLQACTQTVKAKSGDTCASIAEANGISVTQFLFDNPTISSCSELVVGQDYCIAATGIVSPTSPNPSSSSAQPAPTSSPTPGLQVSKDGTCGNGFTCQGSDGLSTCLWHLPERFGERTAARHGAHKHNHNHPAALFVLASLIVSDGGIQHISGDADIRCRCDGKRNVVGHRDEYCTDDDHGRNNNNSSSDFDRDNYNYFHDYVQHDGHEHQRGRPHQRHRTDGDHHHHRHQRLPRPDDGHDDETQHRDEHRNHQRSVLAYQAGYHHHLAAPPQAATVTFTDSRVKFYFAWGSQRLTVARKNGISESEFLRLNPGISNDALNSILCTPGLLQLILSGLCQVSCAALWEGYYVCVGH</sequence>
<dbReference type="InterPro" id="IPR018392">
    <property type="entry name" value="LysM"/>
</dbReference>
<feature type="region of interest" description="Disordered" evidence="4">
    <location>
        <begin position="183"/>
        <end position="206"/>
    </location>
</feature>
<comment type="caution">
    <text evidence="6">The sequence shown here is derived from an EMBL/GenBank/DDBJ whole genome shotgun (WGS) entry which is preliminary data.</text>
</comment>
<feature type="region of interest" description="Disordered" evidence="4">
    <location>
        <begin position="18"/>
        <end position="42"/>
    </location>
</feature>
<dbReference type="Pfam" id="PF01476">
    <property type="entry name" value="LysM"/>
    <property type="match status" value="2"/>
</dbReference>
<feature type="compositionally biased region" description="Basic and acidic residues" evidence="4">
    <location>
        <begin position="355"/>
        <end position="372"/>
    </location>
</feature>
<dbReference type="InterPro" id="IPR052210">
    <property type="entry name" value="LysM1-like"/>
</dbReference>
<dbReference type="EMBL" id="JAZHXJ010000111">
    <property type="protein sequence ID" value="KAL1874013.1"/>
    <property type="molecule type" value="Genomic_DNA"/>
</dbReference>
<accession>A0ABR3XDI8</accession>
<dbReference type="SMART" id="SM00257">
    <property type="entry name" value="LysM"/>
    <property type="match status" value="1"/>
</dbReference>
<evidence type="ECO:0000313" key="6">
    <source>
        <dbReference type="EMBL" id="KAL1874013.1"/>
    </source>
</evidence>
<proteinExistence type="inferred from homology"/>
<comment type="similarity">
    <text evidence="3">Belongs to the secreted LysM effector family.</text>
</comment>
<evidence type="ECO:0000256" key="1">
    <source>
        <dbReference type="ARBA" id="ARBA00022669"/>
    </source>
</evidence>
<gene>
    <name evidence="6" type="ORF">VTK73DRAFT_567</name>
</gene>
<feature type="compositionally biased region" description="Low complexity" evidence="4">
    <location>
        <begin position="183"/>
        <end position="202"/>
    </location>
</feature>
<keyword evidence="7" id="KW-1185">Reference proteome</keyword>
<evidence type="ECO:0000256" key="3">
    <source>
        <dbReference type="ARBA" id="ARBA00044955"/>
    </source>
</evidence>
<dbReference type="Proteomes" id="UP001586593">
    <property type="component" value="Unassembled WGS sequence"/>
</dbReference>
<dbReference type="PROSITE" id="PS51782">
    <property type="entry name" value="LYSM"/>
    <property type="match status" value="1"/>
</dbReference>
<dbReference type="Gene3D" id="3.10.350.10">
    <property type="entry name" value="LysM domain"/>
    <property type="match status" value="2"/>
</dbReference>
<dbReference type="SUPFAM" id="SSF54106">
    <property type="entry name" value="LysM domain"/>
    <property type="match status" value="1"/>
</dbReference>
<dbReference type="PANTHER" id="PTHR34997">
    <property type="entry name" value="AM15"/>
    <property type="match status" value="1"/>
</dbReference>
<evidence type="ECO:0000259" key="5">
    <source>
        <dbReference type="PROSITE" id="PS51782"/>
    </source>
</evidence>
<feature type="region of interest" description="Disordered" evidence="4">
    <location>
        <begin position="328"/>
        <end position="373"/>
    </location>
</feature>
<feature type="region of interest" description="Disordered" evidence="4">
    <location>
        <begin position="293"/>
        <end position="316"/>
    </location>
</feature>
<dbReference type="PANTHER" id="PTHR34997:SF1">
    <property type="entry name" value="PEPTIDOGLYCAN-BINDING LYSIN DOMAIN"/>
    <property type="match status" value="1"/>
</dbReference>
<dbReference type="CDD" id="cd00118">
    <property type="entry name" value="LysM"/>
    <property type="match status" value="1"/>
</dbReference>
<feature type="compositionally biased region" description="Basic and acidic residues" evidence="4">
    <location>
        <begin position="293"/>
        <end position="303"/>
    </location>
</feature>
<keyword evidence="1" id="KW-0147">Chitin-binding</keyword>
<organism evidence="6 7">
    <name type="scientific">Phialemonium thermophilum</name>
    <dbReference type="NCBI Taxonomy" id="223376"/>
    <lineage>
        <taxon>Eukaryota</taxon>
        <taxon>Fungi</taxon>
        <taxon>Dikarya</taxon>
        <taxon>Ascomycota</taxon>
        <taxon>Pezizomycotina</taxon>
        <taxon>Sordariomycetes</taxon>
        <taxon>Sordariomycetidae</taxon>
        <taxon>Cephalothecales</taxon>
        <taxon>Cephalothecaceae</taxon>
        <taxon>Phialemonium</taxon>
    </lineage>
</organism>
<reference evidence="6 7" key="1">
    <citation type="journal article" date="2024" name="Commun. Biol.">
        <title>Comparative genomic analysis of thermophilic fungi reveals convergent evolutionary adaptations and gene losses.</title>
        <authorList>
            <person name="Steindorff A.S."/>
            <person name="Aguilar-Pontes M.V."/>
            <person name="Robinson A.J."/>
            <person name="Andreopoulos B."/>
            <person name="LaButti K."/>
            <person name="Kuo A."/>
            <person name="Mondo S."/>
            <person name="Riley R."/>
            <person name="Otillar R."/>
            <person name="Haridas S."/>
            <person name="Lipzen A."/>
            <person name="Grimwood J."/>
            <person name="Schmutz J."/>
            <person name="Clum A."/>
            <person name="Reid I.D."/>
            <person name="Moisan M.C."/>
            <person name="Butler G."/>
            <person name="Nguyen T.T.M."/>
            <person name="Dewar K."/>
            <person name="Conant G."/>
            <person name="Drula E."/>
            <person name="Henrissat B."/>
            <person name="Hansel C."/>
            <person name="Singer S."/>
            <person name="Hutchinson M.I."/>
            <person name="de Vries R.P."/>
            <person name="Natvig D.O."/>
            <person name="Powell A.J."/>
            <person name="Tsang A."/>
            <person name="Grigoriev I.V."/>
        </authorList>
    </citation>
    <scope>NUCLEOTIDE SEQUENCE [LARGE SCALE GENOMIC DNA]</scope>
    <source>
        <strain evidence="6 7">ATCC 24622</strain>
    </source>
</reference>
<evidence type="ECO:0000256" key="4">
    <source>
        <dbReference type="SAM" id="MobiDB-lite"/>
    </source>
</evidence>